<evidence type="ECO:0000256" key="1">
    <source>
        <dbReference type="PROSITE-ProRule" id="PRU00023"/>
    </source>
</evidence>
<dbReference type="InterPro" id="IPR002110">
    <property type="entry name" value="Ankyrin_rpt"/>
</dbReference>
<feature type="domain" description="Heterokaryon incompatibility" evidence="3">
    <location>
        <begin position="232"/>
        <end position="342"/>
    </location>
</feature>
<sequence>MDDTPDFKAYEPLPTPSSIRLLSVFREPSEIWSDVKQRRPLQLSLDVVDLENEWCPQYYALSYTWGSPFADDDERSKRYTPEKKWPIIVNGQRFLVTRNLYEFLNQDAGGFDWVEELSDVHYHPYNQTAMMIIVAQKGILMKMPSLLMKGADVGAQDDFGKTALHYAAENGHLQVARELVNWGADIERKDNQGRTPLDCAKSQSTDECASVARYLENPDPPLYAGLSRGWISFWIDAICINQKDVAERSAQVKIMSQIYTKAAQVIVWLGIEDERTALARDALHGLSEGLLEWYSHIKLHRFFMYQRHPGDSAEPRLAARQADAVEQLFARVWFQRAWVVQELALARDVRIFCGGIEISYHSLSRVPHFINTNNREDGTAIQDLLYARGNGIGGIEAMTLIDIRIRTATESTETRALLNGMKVPPVVTWKGKLSLQSLATMTWPFKATDPRDKLYSLLGIARRTGQFTPDYTLPVEDVFTSFARLFLQGSPDEPIQSLRTGSSRALEPLEGLSYVQETSDNFIFKLPSWVPNFAAPLIAHRLWAPAFNASTGVSTTGIIPGDDSHTLSLKGIICDKVVYVEPFFTSTLACIHASWPLMLRLFPSIYPTGESLVRALFYTLMASQAGETSTISAEAEMSFRKFLRQKMTDFEPGEGDSYPLLGLLDECDAWDLPHSFIKAKKPQRDSLNGSHKILDAIPVFSRLMDTYRSRSLFKTEKGYLGVGPESIKRGDEIWIIAGARTPFILSEASPKDSPARSDGGSSRRGSSPISPRRFVGETYIHGIMNGEAIRNRHRDFRPVSLV</sequence>
<dbReference type="Pfam" id="PF06985">
    <property type="entry name" value="HET"/>
    <property type="match status" value="1"/>
</dbReference>
<dbReference type="PROSITE" id="PS50297">
    <property type="entry name" value="ANK_REP_REGION"/>
    <property type="match status" value="1"/>
</dbReference>
<feature type="region of interest" description="Disordered" evidence="2">
    <location>
        <begin position="746"/>
        <end position="772"/>
    </location>
</feature>
<evidence type="ECO:0000313" key="4">
    <source>
        <dbReference type="EMBL" id="OJJ35924.1"/>
    </source>
</evidence>
<keyword evidence="1" id="KW-0040">ANK repeat</keyword>
<dbReference type="PANTHER" id="PTHR24148">
    <property type="entry name" value="ANKYRIN REPEAT DOMAIN-CONTAINING PROTEIN 39 HOMOLOG-RELATED"/>
    <property type="match status" value="1"/>
</dbReference>
<dbReference type="SUPFAM" id="SSF48403">
    <property type="entry name" value="Ankyrin repeat"/>
    <property type="match status" value="1"/>
</dbReference>
<proteinExistence type="predicted"/>
<dbReference type="PROSITE" id="PS50088">
    <property type="entry name" value="ANK_REPEAT"/>
    <property type="match status" value="1"/>
</dbReference>
<feature type="repeat" description="ANK" evidence="1">
    <location>
        <begin position="159"/>
        <end position="191"/>
    </location>
</feature>
<dbReference type="EMBL" id="KV878212">
    <property type="protein sequence ID" value="OJJ35924.1"/>
    <property type="molecule type" value="Genomic_DNA"/>
</dbReference>
<dbReference type="RefSeq" id="XP_040689600.1">
    <property type="nucleotide sequence ID" value="XM_040830961.1"/>
</dbReference>
<dbReference type="Pfam" id="PF12796">
    <property type="entry name" value="Ank_2"/>
    <property type="match status" value="1"/>
</dbReference>
<dbReference type="Proteomes" id="UP000184383">
    <property type="component" value="Unassembled WGS sequence"/>
</dbReference>
<dbReference type="PANTHER" id="PTHR24148:SF64">
    <property type="entry name" value="HETEROKARYON INCOMPATIBILITY DOMAIN-CONTAINING PROTEIN"/>
    <property type="match status" value="1"/>
</dbReference>
<dbReference type="SMART" id="SM00248">
    <property type="entry name" value="ANK"/>
    <property type="match status" value="1"/>
</dbReference>
<dbReference type="GeneID" id="63746809"/>
<dbReference type="OrthoDB" id="2157530at2759"/>
<dbReference type="InterPro" id="IPR036770">
    <property type="entry name" value="Ankyrin_rpt-contain_sf"/>
</dbReference>
<feature type="compositionally biased region" description="Low complexity" evidence="2">
    <location>
        <begin position="756"/>
        <end position="772"/>
    </location>
</feature>
<organism evidence="4 5">
    <name type="scientific">Aspergillus wentii DTO 134E9</name>
    <dbReference type="NCBI Taxonomy" id="1073089"/>
    <lineage>
        <taxon>Eukaryota</taxon>
        <taxon>Fungi</taxon>
        <taxon>Dikarya</taxon>
        <taxon>Ascomycota</taxon>
        <taxon>Pezizomycotina</taxon>
        <taxon>Eurotiomycetes</taxon>
        <taxon>Eurotiomycetidae</taxon>
        <taxon>Eurotiales</taxon>
        <taxon>Aspergillaceae</taxon>
        <taxon>Aspergillus</taxon>
        <taxon>Aspergillus subgen. Cremei</taxon>
    </lineage>
</organism>
<dbReference type="AlphaFoldDB" id="A0A1L9RM01"/>
<accession>A0A1L9RM01</accession>
<dbReference type="STRING" id="1073089.A0A1L9RM01"/>
<dbReference type="VEuPathDB" id="FungiDB:ASPWEDRAFT_172709"/>
<evidence type="ECO:0000256" key="2">
    <source>
        <dbReference type="SAM" id="MobiDB-lite"/>
    </source>
</evidence>
<dbReference type="InterPro" id="IPR010730">
    <property type="entry name" value="HET"/>
</dbReference>
<evidence type="ECO:0000313" key="5">
    <source>
        <dbReference type="Proteomes" id="UP000184383"/>
    </source>
</evidence>
<keyword evidence="5" id="KW-1185">Reference proteome</keyword>
<evidence type="ECO:0000259" key="3">
    <source>
        <dbReference type="Pfam" id="PF06985"/>
    </source>
</evidence>
<name>A0A1L9RM01_ASPWE</name>
<reference evidence="5" key="1">
    <citation type="journal article" date="2017" name="Genome Biol.">
        <title>Comparative genomics reveals high biological diversity and specific adaptations in the industrially and medically important fungal genus Aspergillus.</title>
        <authorList>
            <person name="de Vries R.P."/>
            <person name="Riley R."/>
            <person name="Wiebenga A."/>
            <person name="Aguilar-Osorio G."/>
            <person name="Amillis S."/>
            <person name="Uchima C.A."/>
            <person name="Anderluh G."/>
            <person name="Asadollahi M."/>
            <person name="Askin M."/>
            <person name="Barry K."/>
            <person name="Battaglia E."/>
            <person name="Bayram O."/>
            <person name="Benocci T."/>
            <person name="Braus-Stromeyer S.A."/>
            <person name="Caldana C."/>
            <person name="Canovas D."/>
            <person name="Cerqueira G.C."/>
            <person name="Chen F."/>
            <person name="Chen W."/>
            <person name="Choi C."/>
            <person name="Clum A."/>
            <person name="Dos Santos R.A."/>
            <person name="Damasio A.R."/>
            <person name="Diallinas G."/>
            <person name="Emri T."/>
            <person name="Fekete E."/>
            <person name="Flipphi M."/>
            <person name="Freyberg S."/>
            <person name="Gallo A."/>
            <person name="Gournas C."/>
            <person name="Habgood R."/>
            <person name="Hainaut M."/>
            <person name="Harispe M.L."/>
            <person name="Henrissat B."/>
            <person name="Hilden K.S."/>
            <person name="Hope R."/>
            <person name="Hossain A."/>
            <person name="Karabika E."/>
            <person name="Karaffa L."/>
            <person name="Karanyi Z."/>
            <person name="Krasevec N."/>
            <person name="Kuo A."/>
            <person name="Kusch H."/>
            <person name="LaButti K."/>
            <person name="Lagendijk E.L."/>
            <person name="Lapidus A."/>
            <person name="Levasseur A."/>
            <person name="Lindquist E."/>
            <person name="Lipzen A."/>
            <person name="Logrieco A.F."/>
            <person name="MacCabe A."/>
            <person name="Maekelae M.R."/>
            <person name="Malavazi I."/>
            <person name="Melin P."/>
            <person name="Meyer V."/>
            <person name="Mielnichuk N."/>
            <person name="Miskei M."/>
            <person name="Molnar A.P."/>
            <person name="Mule G."/>
            <person name="Ngan C.Y."/>
            <person name="Orejas M."/>
            <person name="Orosz E."/>
            <person name="Ouedraogo J.P."/>
            <person name="Overkamp K.M."/>
            <person name="Park H.-S."/>
            <person name="Perrone G."/>
            <person name="Piumi F."/>
            <person name="Punt P.J."/>
            <person name="Ram A.F."/>
            <person name="Ramon A."/>
            <person name="Rauscher S."/>
            <person name="Record E."/>
            <person name="Riano-Pachon D.M."/>
            <person name="Robert V."/>
            <person name="Roehrig J."/>
            <person name="Ruller R."/>
            <person name="Salamov A."/>
            <person name="Salih N.S."/>
            <person name="Samson R.A."/>
            <person name="Sandor E."/>
            <person name="Sanguinetti M."/>
            <person name="Schuetze T."/>
            <person name="Sepcic K."/>
            <person name="Shelest E."/>
            <person name="Sherlock G."/>
            <person name="Sophianopoulou V."/>
            <person name="Squina F.M."/>
            <person name="Sun H."/>
            <person name="Susca A."/>
            <person name="Todd R.B."/>
            <person name="Tsang A."/>
            <person name="Unkles S.E."/>
            <person name="van de Wiele N."/>
            <person name="van Rossen-Uffink D."/>
            <person name="Oliveira J.V."/>
            <person name="Vesth T.C."/>
            <person name="Visser J."/>
            <person name="Yu J.-H."/>
            <person name="Zhou M."/>
            <person name="Andersen M.R."/>
            <person name="Archer D.B."/>
            <person name="Baker S.E."/>
            <person name="Benoit I."/>
            <person name="Brakhage A.A."/>
            <person name="Braus G.H."/>
            <person name="Fischer R."/>
            <person name="Frisvad J.C."/>
            <person name="Goldman G.H."/>
            <person name="Houbraken J."/>
            <person name="Oakley B."/>
            <person name="Pocsi I."/>
            <person name="Scazzocchio C."/>
            <person name="Seiboth B."/>
            <person name="vanKuyk P.A."/>
            <person name="Wortman J."/>
            <person name="Dyer P.S."/>
            <person name="Grigoriev I.V."/>
        </authorList>
    </citation>
    <scope>NUCLEOTIDE SEQUENCE [LARGE SCALE GENOMIC DNA]</scope>
    <source>
        <strain evidence="5">DTO 134E9</strain>
    </source>
</reference>
<dbReference type="Gene3D" id="1.25.40.20">
    <property type="entry name" value="Ankyrin repeat-containing domain"/>
    <property type="match status" value="1"/>
</dbReference>
<protein>
    <recommendedName>
        <fullName evidence="3">Heterokaryon incompatibility domain-containing protein</fullName>
    </recommendedName>
</protein>
<gene>
    <name evidence="4" type="ORF">ASPWEDRAFT_172709</name>
</gene>
<dbReference type="Pfam" id="PF26639">
    <property type="entry name" value="Het-6_barrel"/>
    <property type="match status" value="1"/>
</dbReference>
<dbReference type="InterPro" id="IPR052895">
    <property type="entry name" value="HetReg/Transcr_Mod"/>
</dbReference>